<dbReference type="GO" id="GO:0016020">
    <property type="term" value="C:membrane"/>
    <property type="evidence" value="ECO:0007669"/>
    <property type="project" value="GOC"/>
</dbReference>
<dbReference type="InterPro" id="IPR014546">
    <property type="entry name" value="UCP028440_lipidA_biosyn"/>
</dbReference>
<proteinExistence type="predicted"/>
<sequence length="102" mass="11755">MLETLQHIFKVETLSELIWVLIGLSGQLMFSMRFILQWLASEKEHKSVVPVAFWYFSIIGGVILLAYALYRQDPVFVLGQALGIFVYARNLYLLHAERHNAA</sequence>
<evidence type="ECO:0000313" key="2">
    <source>
        <dbReference type="Proteomes" id="UP000187266"/>
    </source>
</evidence>
<dbReference type="PIRSF" id="PIRSF028440">
    <property type="entry name" value="UCP_LAB_N"/>
    <property type="match status" value="1"/>
</dbReference>
<evidence type="ECO:0000313" key="1">
    <source>
        <dbReference type="EMBL" id="APX88906.1"/>
    </source>
</evidence>
<keyword evidence="2" id="KW-1185">Reference proteome</keyword>
<dbReference type="EMBL" id="CP019124">
    <property type="protein sequence ID" value="APX88906.1"/>
    <property type="molecule type" value="Genomic_DNA"/>
</dbReference>
<protein>
    <submittedName>
        <fullName evidence="1">Lipid A biosynthesis protein</fullName>
    </submittedName>
</protein>
<dbReference type="Proteomes" id="UP000187266">
    <property type="component" value="Chromosome"/>
</dbReference>
<dbReference type="GO" id="GO:0008915">
    <property type="term" value="F:lipid-A-disaccharide synthase activity"/>
    <property type="evidence" value="ECO:0007669"/>
    <property type="project" value="InterPro"/>
</dbReference>
<dbReference type="OrthoDB" id="9793186at2"/>
<dbReference type="SMART" id="SM01259">
    <property type="entry name" value="LAB_N"/>
    <property type="match status" value="1"/>
</dbReference>
<organism evidence="1 2">
    <name type="scientific">Brevirhabdus pacifica</name>
    <dbReference type="NCBI Taxonomy" id="1267768"/>
    <lineage>
        <taxon>Bacteria</taxon>
        <taxon>Pseudomonadati</taxon>
        <taxon>Pseudomonadota</taxon>
        <taxon>Alphaproteobacteria</taxon>
        <taxon>Rhodobacterales</taxon>
        <taxon>Paracoccaceae</taxon>
        <taxon>Brevirhabdus</taxon>
    </lineage>
</organism>
<gene>
    <name evidence="1" type="ORF">BV394_03490</name>
</gene>
<dbReference type="AlphaFoldDB" id="A0A1U7DG17"/>
<dbReference type="RefSeq" id="WP_076978929.1">
    <property type="nucleotide sequence ID" value="NZ_CP019124.1"/>
</dbReference>
<dbReference type="GO" id="GO:0009245">
    <property type="term" value="P:lipid A biosynthetic process"/>
    <property type="evidence" value="ECO:0007669"/>
    <property type="project" value="InterPro"/>
</dbReference>
<accession>A0A2M9DFH6</accession>
<name>A0A1U7DG17_9RHOB</name>
<accession>A0A1U7DG17</accession>
<dbReference type="InterPro" id="IPR011499">
    <property type="entry name" value="Lipid_A_biosynth_N"/>
</dbReference>
<dbReference type="STRING" id="1267768.BV394_03490"/>
<dbReference type="Pfam" id="PF07578">
    <property type="entry name" value="LAB_N"/>
    <property type="match status" value="1"/>
</dbReference>
<reference evidence="1 2" key="1">
    <citation type="submission" date="2017-01" db="EMBL/GenBank/DDBJ databases">
        <title>Genomic analysis of Xuhuaishuia manganoxidans DY6-4.</title>
        <authorList>
            <person name="Wang X."/>
        </authorList>
    </citation>
    <scope>NUCLEOTIDE SEQUENCE [LARGE SCALE GENOMIC DNA]</scope>
    <source>
        <strain evidence="1 2">DY6-4</strain>
    </source>
</reference>